<feature type="transmembrane region" description="Helical" evidence="6">
    <location>
        <begin position="159"/>
        <end position="179"/>
    </location>
</feature>
<dbReference type="GO" id="GO:0016020">
    <property type="term" value="C:membrane"/>
    <property type="evidence" value="ECO:0007669"/>
    <property type="project" value="UniProtKB-SubCell"/>
</dbReference>
<keyword evidence="4 6" id="KW-1133">Transmembrane helix</keyword>
<dbReference type="Pfam" id="PF01940">
    <property type="entry name" value="DUF92"/>
    <property type="match status" value="1"/>
</dbReference>
<dbReference type="KEGG" id="saca:FFV09_18350"/>
<dbReference type="PANTHER" id="PTHR13353">
    <property type="entry name" value="TRANSMEMBRANE PROTEIN 19"/>
    <property type="match status" value="1"/>
</dbReference>
<keyword evidence="8" id="KW-1185">Reference proteome</keyword>
<evidence type="ECO:0000256" key="2">
    <source>
        <dbReference type="ARBA" id="ARBA00009012"/>
    </source>
</evidence>
<dbReference type="PANTHER" id="PTHR13353:SF5">
    <property type="entry name" value="TRANSMEMBRANE PROTEIN 19"/>
    <property type="match status" value="1"/>
</dbReference>
<feature type="transmembrane region" description="Helical" evidence="6">
    <location>
        <begin position="108"/>
        <end position="125"/>
    </location>
</feature>
<comment type="similarity">
    <text evidence="2">Belongs to the TMEM19 family.</text>
</comment>
<accession>A0A4Y6UY08</accession>
<keyword evidence="3 6" id="KW-0812">Transmembrane</keyword>
<feature type="transmembrane region" description="Helical" evidence="6">
    <location>
        <begin position="43"/>
        <end position="63"/>
    </location>
</feature>
<evidence type="ECO:0000256" key="1">
    <source>
        <dbReference type="ARBA" id="ARBA00004141"/>
    </source>
</evidence>
<sequence>MDWIIGAVGACLVAGAAYAKRSLSASGAIAAVVMGTIYYGAGDLFWFGLLLLFFITSSVLSKVKQAEKRQAEQMYEKTGRRDAVQVLANGGIGMLLCLGNYFWPSSVWFGLFVGVMATVTADTWATEWGSLSRKPPRSIVTGKVLAAGTSGGVSLRGSLAAVVGAGMIGTAAAVLLLWMDNGPDWPLWAWVVAGGLGGTFGAFVDSYLGATVQVMYRCPSCGKSVESRVHCGTNTVRYRGWTFMNNDAVNLLSSAAGGALALAVMVLAGRWFG</sequence>
<feature type="transmembrane region" description="Helical" evidence="6">
    <location>
        <begin position="185"/>
        <end position="208"/>
    </location>
</feature>
<dbReference type="AlphaFoldDB" id="A0A4Y6UY08"/>
<comment type="subcellular location">
    <subcellularLocation>
        <location evidence="1">Membrane</location>
        <topology evidence="1">Multi-pass membrane protein</topology>
    </subcellularLocation>
</comment>
<dbReference type="EMBL" id="CP041217">
    <property type="protein sequence ID" value="QDH22632.1"/>
    <property type="molecule type" value="Genomic_DNA"/>
</dbReference>
<gene>
    <name evidence="7" type="ORF">FFV09_18350</name>
</gene>
<feature type="transmembrane region" description="Helical" evidence="6">
    <location>
        <begin position="83"/>
        <end position="102"/>
    </location>
</feature>
<dbReference type="OrthoDB" id="9808500at2"/>
<feature type="transmembrane region" description="Helical" evidence="6">
    <location>
        <begin position="248"/>
        <end position="272"/>
    </location>
</feature>
<evidence type="ECO:0000313" key="7">
    <source>
        <dbReference type="EMBL" id="QDH22632.1"/>
    </source>
</evidence>
<dbReference type="InterPro" id="IPR002794">
    <property type="entry name" value="DUF92_TMEM19"/>
</dbReference>
<name>A0A4Y6UY08_SACBS</name>
<proteinExistence type="inferred from homology"/>
<keyword evidence="5 6" id="KW-0472">Membrane</keyword>
<evidence type="ECO:0000256" key="5">
    <source>
        <dbReference type="ARBA" id="ARBA00023136"/>
    </source>
</evidence>
<reference evidence="7 8" key="1">
    <citation type="submission" date="2019-06" db="EMBL/GenBank/DDBJ databases">
        <title>Saccharibacillus brassicae sp. nov., an endophytic bacterium isolated from Chinese cabbage seeds (Brassica pekinensis).</title>
        <authorList>
            <person name="Jiang L."/>
            <person name="Lee J."/>
            <person name="Kim S.W."/>
        </authorList>
    </citation>
    <scope>NUCLEOTIDE SEQUENCE [LARGE SCALE GENOMIC DNA]</scope>
    <source>
        <strain evidence="8">KCTC 43072 / ATSA2</strain>
    </source>
</reference>
<dbReference type="Proteomes" id="UP000316968">
    <property type="component" value="Chromosome"/>
</dbReference>
<evidence type="ECO:0000256" key="6">
    <source>
        <dbReference type="SAM" id="Phobius"/>
    </source>
</evidence>
<dbReference type="RefSeq" id="WP_141449174.1">
    <property type="nucleotide sequence ID" value="NZ_CP041217.1"/>
</dbReference>
<evidence type="ECO:0000256" key="3">
    <source>
        <dbReference type="ARBA" id="ARBA00022692"/>
    </source>
</evidence>
<protein>
    <submittedName>
        <fullName evidence="7">DUF92 domain-containing protein</fullName>
    </submittedName>
</protein>
<organism evidence="7 8">
    <name type="scientific">Saccharibacillus brassicae</name>
    <dbReference type="NCBI Taxonomy" id="2583377"/>
    <lineage>
        <taxon>Bacteria</taxon>
        <taxon>Bacillati</taxon>
        <taxon>Bacillota</taxon>
        <taxon>Bacilli</taxon>
        <taxon>Bacillales</taxon>
        <taxon>Paenibacillaceae</taxon>
        <taxon>Saccharibacillus</taxon>
    </lineage>
</organism>
<evidence type="ECO:0000256" key="4">
    <source>
        <dbReference type="ARBA" id="ARBA00022989"/>
    </source>
</evidence>
<evidence type="ECO:0000313" key="8">
    <source>
        <dbReference type="Proteomes" id="UP000316968"/>
    </source>
</evidence>